<keyword evidence="4 10" id="KW-0540">Nuclease</keyword>
<feature type="domain" description="Metallo-beta-lactamase" evidence="11">
    <location>
        <begin position="202"/>
        <end position="269"/>
    </location>
</feature>
<dbReference type="STRING" id="1803587.GCA_001593825_00232"/>
<name>A0A1B7W163_APHFL</name>
<dbReference type="FunFam" id="3.60.15.10:FF:000002">
    <property type="entry name" value="Ribonuclease Z"/>
    <property type="match status" value="1"/>
</dbReference>
<dbReference type="EMBL" id="LJOY01000004">
    <property type="protein sequence ID" value="OBQ27025.1"/>
    <property type="molecule type" value="Genomic_DNA"/>
</dbReference>
<dbReference type="PANTHER" id="PTHR46018:SF2">
    <property type="entry name" value="ZINC PHOSPHODIESTERASE ELAC PROTEIN 1"/>
    <property type="match status" value="1"/>
</dbReference>
<organism evidence="12 13">
    <name type="scientific">Aphanizomenon flos-aquae LD13</name>
    <dbReference type="NCBI Taxonomy" id="1710894"/>
    <lineage>
        <taxon>Bacteria</taxon>
        <taxon>Bacillati</taxon>
        <taxon>Cyanobacteriota</taxon>
        <taxon>Cyanophyceae</taxon>
        <taxon>Nostocales</taxon>
        <taxon>Aphanizomenonaceae</taxon>
        <taxon>Aphanizomenon</taxon>
    </lineage>
</organism>
<evidence type="ECO:0000256" key="5">
    <source>
        <dbReference type="ARBA" id="ARBA00022723"/>
    </source>
</evidence>
<keyword evidence="7 10" id="KW-0378">Hydrolase</keyword>
<evidence type="ECO:0000256" key="10">
    <source>
        <dbReference type="HAMAP-Rule" id="MF_01818"/>
    </source>
</evidence>
<comment type="caution">
    <text evidence="12">The sequence shown here is derived from an EMBL/GenBank/DDBJ whole genome shotgun (WGS) entry which is preliminary data.</text>
</comment>
<keyword evidence="8 10" id="KW-0862">Zinc</keyword>
<evidence type="ECO:0000256" key="3">
    <source>
        <dbReference type="ARBA" id="ARBA00022694"/>
    </source>
</evidence>
<keyword evidence="5 10" id="KW-0479">Metal-binding</keyword>
<dbReference type="PANTHER" id="PTHR46018">
    <property type="entry name" value="ZINC PHOSPHODIESTERASE ELAC PROTEIN 1"/>
    <property type="match status" value="1"/>
</dbReference>
<keyword evidence="6 10" id="KW-0255">Endonuclease</keyword>
<keyword evidence="3 10" id="KW-0819">tRNA processing</keyword>
<dbReference type="Gene3D" id="3.60.15.10">
    <property type="entry name" value="Ribonuclease Z/Hydroxyacylglutathione hydrolase-like"/>
    <property type="match status" value="1"/>
</dbReference>
<evidence type="ECO:0000313" key="12">
    <source>
        <dbReference type="EMBL" id="OBQ27025.1"/>
    </source>
</evidence>
<feature type="active site" description="Proton acceptor" evidence="10">
    <location>
        <position position="66"/>
    </location>
</feature>
<evidence type="ECO:0000313" key="13">
    <source>
        <dbReference type="Proteomes" id="UP000092382"/>
    </source>
</evidence>
<dbReference type="NCBIfam" id="TIGR02651">
    <property type="entry name" value="RNase_Z"/>
    <property type="match status" value="1"/>
</dbReference>
<evidence type="ECO:0000259" key="11">
    <source>
        <dbReference type="Pfam" id="PF12706"/>
    </source>
</evidence>
<evidence type="ECO:0000256" key="8">
    <source>
        <dbReference type="ARBA" id="ARBA00022833"/>
    </source>
</evidence>
<dbReference type="PATRIC" id="fig|1710894.3.peg.314"/>
<dbReference type="CDD" id="cd07717">
    <property type="entry name" value="RNaseZ_ZiPD-like_MBL-fold"/>
    <property type="match status" value="1"/>
</dbReference>
<gene>
    <name evidence="10" type="primary">rnz</name>
    <name evidence="12" type="ORF">AN481_01935</name>
</gene>
<feature type="binding site" evidence="10">
    <location>
        <position position="210"/>
    </location>
    <ligand>
        <name>Zn(2+)</name>
        <dbReference type="ChEBI" id="CHEBI:29105"/>
        <label>1</label>
        <note>catalytic</note>
    </ligand>
</feature>
<feature type="binding site" evidence="10">
    <location>
        <position position="210"/>
    </location>
    <ligand>
        <name>Zn(2+)</name>
        <dbReference type="ChEBI" id="CHEBI:29105"/>
        <label>2</label>
        <note>catalytic</note>
    </ligand>
</feature>
<dbReference type="InterPro" id="IPR036866">
    <property type="entry name" value="RibonucZ/Hydroxyglut_hydro"/>
</dbReference>
<dbReference type="Proteomes" id="UP000092382">
    <property type="component" value="Unassembled WGS sequence"/>
</dbReference>
<comment type="subunit">
    <text evidence="1 10">Homodimer.</text>
</comment>
<dbReference type="HAMAP" id="MF_01818">
    <property type="entry name" value="RNase_Z_BN"/>
    <property type="match status" value="1"/>
</dbReference>
<comment type="catalytic activity">
    <reaction evidence="10">
        <text>Endonucleolytic cleavage of RNA, removing extra 3' nucleotides from tRNA precursor, generating 3' termini of tRNAs. A 3'-hydroxy group is left at the tRNA terminus and a 5'-phosphoryl group is left at the trailer molecule.</text>
        <dbReference type="EC" id="3.1.26.11"/>
    </reaction>
</comment>
<dbReference type="GO" id="GO:0008270">
    <property type="term" value="F:zinc ion binding"/>
    <property type="evidence" value="ECO:0007669"/>
    <property type="project" value="UniProtKB-UniRule"/>
</dbReference>
<dbReference type="NCBIfam" id="NF000801">
    <property type="entry name" value="PRK00055.1-3"/>
    <property type="match status" value="1"/>
</dbReference>
<dbReference type="InterPro" id="IPR013471">
    <property type="entry name" value="RNase_Z/BN"/>
</dbReference>
<evidence type="ECO:0000256" key="7">
    <source>
        <dbReference type="ARBA" id="ARBA00022801"/>
    </source>
</evidence>
<evidence type="ECO:0000256" key="6">
    <source>
        <dbReference type="ARBA" id="ARBA00022759"/>
    </source>
</evidence>
<accession>A0A1B7W163</accession>
<sequence>MQITFLGTSSGVPTRSRNVSSVAMRLPQRAEMWLFDCGEGTQHQILRSELKISQLSRIFVTHMHGDHIFGLMGLLASCGLAGNVDKIDIYGPQGLNEYLQAASRYSHTHFSYPIKVHTVQPGIIYEDSEFTVTCGLLHHRIPAFGYRIAEKDRSGRFDIDKAKSLQIPSGPIYGQLKRGETVTLADGRVINGSELCGPIEIGRKIAYCTDTVYCDGAVQLALDADVLIHEATFAHQDSEMAFQRLHSTTTMAAQTAYVAGVRKLIMTHFSPRYAPGNTIELKDLLKEAKAIFPKTIMAHDFMVYDVPRRREIESSLIT</sequence>
<dbReference type="EC" id="3.1.26.11" evidence="2 10"/>
<evidence type="ECO:0000256" key="4">
    <source>
        <dbReference type="ARBA" id="ARBA00022722"/>
    </source>
</evidence>
<feature type="binding site" evidence="10">
    <location>
        <position position="62"/>
    </location>
    <ligand>
        <name>Zn(2+)</name>
        <dbReference type="ChEBI" id="CHEBI:29105"/>
        <label>1</label>
        <note>catalytic</note>
    </ligand>
</feature>
<dbReference type="InterPro" id="IPR001279">
    <property type="entry name" value="Metallo-B-lactamas"/>
</dbReference>
<proteinExistence type="inferred from homology"/>
<feature type="binding site" evidence="10">
    <location>
        <position position="67"/>
    </location>
    <ligand>
        <name>Zn(2+)</name>
        <dbReference type="ChEBI" id="CHEBI:29105"/>
        <label>2</label>
        <note>catalytic</note>
    </ligand>
</feature>
<dbReference type="Pfam" id="PF23023">
    <property type="entry name" value="Anti-Pycsar_Apyc1"/>
    <property type="match status" value="1"/>
</dbReference>
<feature type="binding site" evidence="10">
    <location>
        <position position="268"/>
    </location>
    <ligand>
        <name>Zn(2+)</name>
        <dbReference type="ChEBI" id="CHEBI:29105"/>
        <label>2</label>
        <note>catalytic</note>
    </ligand>
</feature>
<feature type="binding site" evidence="10">
    <location>
        <position position="66"/>
    </location>
    <ligand>
        <name>Zn(2+)</name>
        <dbReference type="ChEBI" id="CHEBI:29105"/>
        <label>2</label>
        <note>catalytic</note>
    </ligand>
</feature>
<evidence type="ECO:0000256" key="2">
    <source>
        <dbReference type="ARBA" id="ARBA00012477"/>
    </source>
</evidence>
<dbReference type="GO" id="GO:0042781">
    <property type="term" value="F:3'-tRNA processing endoribonuclease activity"/>
    <property type="evidence" value="ECO:0007669"/>
    <property type="project" value="UniProtKB-UniRule"/>
</dbReference>
<feature type="binding site" evidence="10">
    <location>
        <position position="139"/>
    </location>
    <ligand>
        <name>Zn(2+)</name>
        <dbReference type="ChEBI" id="CHEBI:29105"/>
        <label>1</label>
        <note>catalytic</note>
    </ligand>
</feature>
<evidence type="ECO:0000256" key="9">
    <source>
        <dbReference type="ARBA" id="ARBA00057812"/>
    </source>
</evidence>
<comment type="cofactor">
    <cofactor evidence="10">
        <name>Zn(2+)</name>
        <dbReference type="ChEBI" id="CHEBI:29105"/>
    </cofactor>
    <text evidence="10">Binds 2 Zn(2+) ions.</text>
</comment>
<comment type="similarity">
    <text evidence="10">Belongs to the RNase Z family.</text>
</comment>
<comment type="function">
    <text evidence="9 10">Zinc phosphodiesterase, which displays some tRNA 3'-processing endonuclease activity. Probably involved in tRNA maturation, by removing a 3'-trailer from precursor tRNA.</text>
</comment>
<reference evidence="12 13" key="1">
    <citation type="submission" date="2015-09" db="EMBL/GenBank/DDBJ databases">
        <title>Whole genome shotgun sequence assembly of Aphanizomenon flos-aquae UKL13.</title>
        <authorList>
            <person name="Driscoll C."/>
        </authorList>
    </citation>
    <scope>NUCLEOTIDE SEQUENCE [LARGE SCALE GENOMIC DNA]</scope>
    <source>
        <strain evidence="12">MDT13</strain>
    </source>
</reference>
<evidence type="ECO:0000256" key="1">
    <source>
        <dbReference type="ARBA" id="ARBA00011738"/>
    </source>
</evidence>
<feature type="binding site" evidence="10">
    <location>
        <position position="64"/>
    </location>
    <ligand>
        <name>Zn(2+)</name>
        <dbReference type="ChEBI" id="CHEBI:29105"/>
        <label>1</label>
        <note>catalytic</note>
    </ligand>
</feature>
<dbReference type="GO" id="GO:0042802">
    <property type="term" value="F:identical protein binding"/>
    <property type="evidence" value="ECO:0007669"/>
    <property type="project" value="UniProtKB-ARBA"/>
</dbReference>
<dbReference type="AlphaFoldDB" id="A0A1B7W163"/>
<protein>
    <recommendedName>
        <fullName evidence="2 10">Ribonuclease Z</fullName>
        <shortName evidence="10">RNase Z</shortName>
        <ecNumber evidence="2 10">3.1.26.11</ecNumber>
    </recommendedName>
    <alternativeName>
        <fullName evidence="10">tRNA 3 endonuclease</fullName>
    </alternativeName>
    <alternativeName>
        <fullName evidence="10">tRNase Z</fullName>
    </alternativeName>
</protein>
<dbReference type="SUPFAM" id="SSF56281">
    <property type="entry name" value="Metallo-hydrolase/oxidoreductase"/>
    <property type="match status" value="1"/>
</dbReference>
<dbReference type="Pfam" id="PF12706">
    <property type="entry name" value="Lactamase_B_2"/>
    <property type="match status" value="1"/>
</dbReference>